<name>A0A1G8GIM4_9CLOT</name>
<protein>
    <submittedName>
        <fullName evidence="1">Uncharacterized protein</fullName>
    </submittedName>
</protein>
<evidence type="ECO:0000313" key="1">
    <source>
        <dbReference type="EMBL" id="SDH94137.1"/>
    </source>
</evidence>
<reference evidence="1 2" key="1">
    <citation type="submission" date="2016-10" db="EMBL/GenBank/DDBJ databases">
        <authorList>
            <person name="de Groot N.N."/>
        </authorList>
    </citation>
    <scope>NUCLEOTIDE SEQUENCE [LARGE SCALE GENOMIC DNA]</scope>
    <source>
        <strain evidence="1 2">CGMCC 1.5058</strain>
    </source>
</reference>
<dbReference type="Proteomes" id="UP000183255">
    <property type="component" value="Unassembled WGS sequence"/>
</dbReference>
<accession>A0A1G8GIM4</accession>
<gene>
    <name evidence="1" type="ORF">SAMN05421804_101276</name>
</gene>
<organism evidence="1 2">
    <name type="scientific">Proteiniclasticum ruminis</name>
    <dbReference type="NCBI Taxonomy" id="398199"/>
    <lineage>
        <taxon>Bacteria</taxon>
        <taxon>Bacillati</taxon>
        <taxon>Bacillota</taxon>
        <taxon>Clostridia</taxon>
        <taxon>Eubacteriales</taxon>
        <taxon>Clostridiaceae</taxon>
        <taxon>Proteiniclasticum</taxon>
    </lineage>
</organism>
<dbReference type="RefSeq" id="WP_031573114.1">
    <property type="nucleotide sequence ID" value="NZ_FNDZ01000001.1"/>
</dbReference>
<proteinExistence type="predicted"/>
<sequence>MNKYNAYKYVINVKESISSTELLDLFSASKEDGILKVKAIQGKSRVIIYALEKDFSFGKYGDLVGDIENLTYYELSEYDNFELKLKNELYDMSNEFCLSAWIENN</sequence>
<evidence type="ECO:0000313" key="2">
    <source>
        <dbReference type="Proteomes" id="UP000183255"/>
    </source>
</evidence>
<dbReference type="EMBL" id="FNDZ01000001">
    <property type="protein sequence ID" value="SDH94137.1"/>
    <property type="molecule type" value="Genomic_DNA"/>
</dbReference>
<dbReference type="AlphaFoldDB" id="A0A1G8GIM4"/>